<dbReference type="Proteomes" id="UP000822688">
    <property type="component" value="Chromosome V"/>
</dbReference>
<gene>
    <name evidence="1" type="ORF">KC19_VG269200</name>
</gene>
<dbReference type="AlphaFoldDB" id="A0A8T0HUV9"/>
<evidence type="ECO:0000313" key="2">
    <source>
        <dbReference type="Proteomes" id="UP000822688"/>
    </source>
</evidence>
<evidence type="ECO:0008006" key="3">
    <source>
        <dbReference type="Google" id="ProtNLM"/>
    </source>
</evidence>
<protein>
    <recommendedName>
        <fullName evidence="3">J domain-containing protein</fullName>
    </recommendedName>
</protein>
<name>A0A8T0HUV9_CERPU</name>
<keyword evidence="2" id="KW-1185">Reference proteome</keyword>
<comment type="caution">
    <text evidence="1">The sequence shown here is derived from an EMBL/GenBank/DDBJ whole genome shotgun (WGS) entry which is preliminary data.</text>
</comment>
<reference evidence="1" key="1">
    <citation type="submission" date="2020-06" db="EMBL/GenBank/DDBJ databases">
        <title>WGS assembly of Ceratodon purpureus strain R40.</title>
        <authorList>
            <person name="Carey S.B."/>
            <person name="Jenkins J."/>
            <person name="Shu S."/>
            <person name="Lovell J.T."/>
            <person name="Sreedasyam A."/>
            <person name="Maumus F."/>
            <person name="Tiley G.P."/>
            <person name="Fernandez-Pozo N."/>
            <person name="Barry K."/>
            <person name="Chen C."/>
            <person name="Wang M."/>
            <person name="Lipzen A."/>
            <person name="Daum C."/>
            <person name="Saski C.A."/>
            <person name="Payton A.C."/>
            <person name="Mcbreen J.C."/>
            <person name="Conrad R.E."/>
            <person name="Kollar L.M."/>
            <person name="Olsson S."/>
            <person name="Huttunen S."/>
            <person name="Landis J.B."/>
            <person name="Wickett N.J."/>
            <person name="Johnson M.G."/>
            <person name="Rensing S.A."/>
            <person name="Grimwood J."/>
            <person name="Schmutz J."/>
            <person name="Mcdaniel S.F."/>
        </authorList>
    </citation>
    <scope>NUCLEOTIDE SEQUENCE</scope>
    <source>
        <strain evidence="1">R40</strain>
    </source>
</reference>
<proteinExistence type="predicted"/>
<dbReference type="EMBL" id="CM026426">
    <property type="protein sequence ID" value="KAG0574529.1"/>
    <property type="molecule type" value="Genomic_DNA"/>
</dbReference>
<dbReference type="SUPFAM" id="SSF46565">
    <property type="entry name" value="Chaperone J-domain"/>
    <property type="match status" value="1"/>
</dbReference>
<sequence>MWSYMNPTRQLGTSDIRKQRLRSTSKLRVNLVYRWSRHGMRVQSRSSPQTLALLLHPNKNQARGAEAAFNLIGEAFRALSDKISARFEAGC</sequence>
<dbReference type="InterPro" id="IPR001623">
    <property type="entry name" value="DnaJ_domain"/>
</dbReference>
<organism evidence="1 2">
    <name type="scientific">Ceratodon purpureus</name>
    <name type="common">Fire moss</name>
    <name type="synonym">Dicranum purpureum</name>
    <dbReference type="NCBI Taxonomy" id="3225"/>
    <lineage>
        <taxon>Eukaryota</taxon>
        <taxon>Viridiplantae</taxon>
        <taxon>Streptophyta</taxon>
        <taxon>Embryophyta</taxon>
        <taxon>Bryophyta</taxon>
        <taxon>Bryophytina</taxon>
        <taxon>Bryopsida</taxon>
        <taxon>Dicranidae</taxon>
        <taxon>Pseudoditrichales</taxon>
        <taxon>Ditrichaceae</taxon>
        <taxon>Ceratodon</taxon>
    </lineage>
</organism>
<dbReference type="Gene3D" id="1.10.287.110">
    <property type="entry name" value="DnaJ domain"/>
    <property type="match status" value="1"/>
</dbReference>
<dbReference type="CDD" id="cd06257">
    <property type="entry name" value="DnaJ"/>
    <property type="match status" value="1"/>
</dbReference>
<accession>A0A8T0HUV9</accession>
<evidence type="ECO:0000313" key="1">
    <source>
        <dbReference type="EMBL" id="KAG0574529.1"/>
    </source>
</evidence>
<dbReference type="InterPro" id="IPR036869">
    <property type="entry name" value="J_dom_sf"/>
</dbReference>